<comment type="similarity">
    <text evidence="1">Belongs to the WD repeat ESC family.</text>
</comment>
<sequence length="694" mass="77949">MPSDTESIEHLADYSHRWYEDPPTSSSSKKTPYEQVAMCMWGETNTFSRKGKNDLTHLPDDHDTNLNHNHAQSTSRPETSAALQVRVTGSTSTNTNTNTSTNTNRNTQTTFKSNTTANSAHPKKKTPPPPLTTSSTKSRTQTQTQTPAPGEKAVHHCVEFFPFGEPDVESLRRTLEEEIRQTFHRTTRDADTGADIDVNARSAYLEEQRQDVEWMEERIAEFRKMVDEWAGTFAVCGGQKLILARPSEDTKLNFLWELNIEDDDLFHLSWSYDEYEYQPLIALAGAMGVVYIIEPGLQRIRRVLKGHGDSILSVKFSPRAPHILATASGDRTVRVWSVFGGDLAEDPDVNARSRNYPMGQADEGDACLFILAGEGPAGHRWDVVSLAFHPTKRAIVTAGQDYTVRIWALPEYPKVTDPFEIKRTPPGYHPEIIQFPVFSTSRLHDDPVDCIEWLADDILVSQTRITLIVWQWLGFARYFNGDSIDKPLSQRTDYTNSHSFRIVAKYDLDGDTWYHKFSVHQAWGEHDEDAVHYGHTTGLLLACIDGDAKPARILLFNPAHIQYPDPDTLRPPRFDGTNTEWEPIDIEGYDRDQATVAAGQERASTSTEAVKEEEELESTANAPGSKRSSAPQIPRLLPWIVRTRGLKSAQQRRSGNKSDKPLSLVSVAISPKGAKYIVATGQFGAIVLFQLKQN</sequence>
<organism evidence="8 9">
    <name type="scientific">Filobasidium floriforme</name>
    <dbReference type="NCBI Taxonomy" id="5210"/>
    <lineage>
        <taxon>Eukaryota</taxon>
        <taxon>Fungi</taxon>
        <taxon>Dikarya</taxon>
        <taxon>Basidiomycota</taxon>
        <taxon>Agaricomycotina</taxon>
        <taxon>Tremellomycetes</taxon>
        <taxon>Filobasidiales</taxon>
        <taxon>Filobasidiaceae</taxon>
        <taxon>Filobasidium</taxon>
    </lineage>
</organism>
<keyword evidence="4" id="KW-0805">Transcription regulation</keyword>
<dbReference type="Pfam" id="PF00400">
    <property type="entry name" value="WD40"/>
    <property type="match status" value="2"/>
</dbReference>
<keyword evidence="3" id="KW-0677">Repeat</keyword>
<gene>
    <name evidence="8" type="ORF">FFLO_03331</name>
</gene>
<evidence type="ECO:0008006" key="10">
    <source>
        <dbReference type="Google" id="ProtNLM"/>
    </source>
</evidence>
<feature type="compositionally biased region" description="Low complexity" evidence="7">
    <location>
        <begin position="88"/>
        <end position="110"/>
    </location>
</feature>
<keyword evidence="9" id="KW-1185">Reference proteome</keyword>
<dbReference type="EMBL" id="JABELV010000060">
    <property type="protein sequence ID" value="KAG7544292.1"/>
    <property type="molecule type" value="Genomic_DNA"/>
</dbReference>
<evidence type="ECO:0000256" key="6">
    <source>
        <dbReference type="PROSITE-ProRule" id="PRU00221"/>
    </source>
</evidence>
<evidence type="ECO:0000313" key="9">
    <source>
        <dbReference type="Proteomes" id="UP000812966"/>
    </source>
</evidence>
<accession>A0A8K0JKY4</accession>
<dbReference type="PROSITE" id="PS50082">
    <property type="entry name" value="WD_REPEATS_2"/>
    <property type="match status" value="2"/>
</dbReference>
<dbReference type="InterPro" id="IPR001680">
    <property type="entry name" value="WD40_rpt"/>
</dbReference>
<evidence type="ECO:0000256" key="2">
    <source>
        <dbReference type="ARBA" id="ARBA00022574"/>
    </source>
</evidence>
<dbReference type="InterPro" id="IPR051243">
    <property type="entry name" value="PcG_WD-repeat"/>
</dbReference>
<feature type="repeat" description="WD" evidence="6">
    <location>
        <begin position="304"/>
        <end position="338"/>
    </location>
</feature>
<dbReference type="InterPro" id="IPR015943">
    <property type="entry name" value="WD40/YVTN_repeat-like_dom_sf"/>
</dbReference>
<proteinExistence type="inferred from homology"/>
<keyword evidence="2 6" id="KW-0853">WD repeat</keyword>
<evidence type="ECO:0000313" key="8">
    <source>
        <dbReference type="EMBL" id="KAG7544292.1"/>
    </source>
</evidence>
<dbReference type="SMART" id="SM00320">
    <property type="entry name" value="WD40"/>
    <property type="match status" value="2"/>
</dbReference>
<feature type="repeat" description="WD" evidence="6">
    <location>
        <begin position="376"/>
        <end position="407"/>
    </location>
</feature>
<comment type="caution">
    <text evidence="8">The sequence shown here is derived from an EMBL/GenBank/DDBJ whole genome shotgun (WGS) entry which is preliminary data.</text>
</comment>
<dbReference type="SUPFAM" id="SSF50978">
    <property type="entry name" value="WD40 repeat-like"/>
    <property type="match status" value="1"/>
</dbReference>
<dbReference type="AlphaFoldDB" id="A0A8K0JKY4"/>
<feature type="compositionally biased region" description="Basic and acidic residues" evidence="7">
    <location>
        <begin position="51"/>
        <end position="65"/>
    </location>
</feature>
<dbReference type="Gene3D" id="2.130.10.10">
    <property type="entry name" value="YVTN repeat-like/Quinoprotein amine dehydrogenase"/>
    <property type="match status" value="1"/>
</dbReference>
<dbReference type="InterPro" id="IPR036322">
    <property type="entry name" value="WD40_repeat_dom_sf"/>
</dbReference>
<dbReference type="PROSITE" id="PS50294">
    <property type="entry name" value="WD_REPEATS_REGION"/>
    <property type="match status" value="2"/>
</dbReference>
<evidence type="ECO:0000256" key="1">
    <source>
        <dbReference type="ARBA" id="ARBA00008075"/>
    </source>
</evidence>
<keyword evidence="5" id="KW-0804">Transcription</keyword>
<feature type="compositionally biased region" description="Polar residues" evidence="7">
    <location>
        <begin position="66"/>
        <end position="82"/>
    </location>
</feature>
<feature type="region of interest" description="Disordered" evidence="7">
    <location>
        <begin position="50"/>
        <end position="152"/>
    </location>
</feature>
<reference evidence="8" key="1">
    <citation type="submission" date="2020-04" db="EMBL/GenBank/DDBJ databases">
        <title>Analysis of mating type loci in Filobasidium floriforme.</title>
        <authorList>
            <person name="Nowrousian M."/>
        </authorList>
    </citation>
    <scope>NUCLEOTIDE SEQUENCE</scope>
    <source>
        <strain evidence="8">CBS 6242</strain>
    </source>
</reference>
<evidence type="ECO:0000256" key="5">
    <source>
        <dbReference type="ARBA" id="ARBA00023163"/>
    </source>
</evidence>
<feature type="region of interest" description="Disordered" evidence="7">
    <location>
        <begin position="598"/>
        <end position="631"/>
    </location>
</feature>
<protein>
    <recommendedName>
        <fullName evidence="10">WD40 repeat-like protein</fullName>
    </recommendedName>
</protein>
<dbReference type="PANTHER" id="PTHR10253">
    <property type="entry name" value="POLYCOMB PROTEIN"/>
    <property type="match status" value="1"/>
</dbReference>
<feature type="compositionally biased region" description="Low complexity" evidence="7">
    <location>
        <begin position="132"/>
        <end position="146"/>
    </location>
</feature>
<dbReference type="Proteomes" id="UP000812966">
    <property type="component" value="Unassembled WGS sequence"/>
</dbReference>
<evidence type="ECO:0000256" key="4">
    <source>
        <dbReference type="ARBA" id="ARBA00023015"/>
    </source>
</evidence>
<feature type="compositionally biased region" description="Polar residues" evidence="7">
    <location>
        <begin position="618"/>
        <end position="631"/>
    </location>
</feature>
<evidence type="ECO:0000256" key="7">
    <source>
        <dbReference type="SAM" id="MobiDB-lite"/>
    </source>
</evidence>
<name>A0A8K0JKY4_9TREE</name>
<evidence type="ECO:0000256" key="3">
    <source>
        <dbReference type="ARBA" id="ARBA00022737"/>
    </source>
</evidence>